<accession>A0A6B3TPR6</accession>
<evidence type="ECO:0000256" key="2">
    <source>
        <dbReference type="SAM" id="Phobius"/>
    </source>
</evidence>
<dbReference type="InterPro" id="IPR006485">
    <property type="entry name" value="Phage-like_holin"/>
</dbReference>
<sequence>MINWKVRLKNRNWVIAFISQLFIVAQIILGGLNSLGVTDFQLSEAVEDWILTLVNAVFVILSMLGIVQDPTTKGYGDSSRAMQYNDPN</sequence>
<feature type="transmembrane region" description="Helical" evidence="2">
    <location>
        <begin position="49"/>
        <end position="67"/>
    </location>
</feature>
<dbReference type="EMBL" id="JAAIUV010000004">
    <property type="protein sequence ID" value="NEX78091.1"/>
    <property type="molecule type" value="Genomic_DNA"/>
</dbReference>
<proteinExistence type="predicted"/>
<keyword evidence="2" id="KW-0472">Membrane</keyword>
<feature type="transmembrane region" description="Helical" evidence="2">
    <location>
        <begin position="12"/>
        <end position="29"/>
    </location>
</feature>
<gene>
    <name evidence="3" type="ORF">G4Z05_04200</name>
</gene>
<dbReference type="Proteomes" id="UP000481621">
    <property type="component" value="Unassembled WGS sequence"/>
</dbReference>
<keyword evidence="2" id="KW-1133">Transmembrane helix</keyword>
<feature type="region of interest" description="Disordered" evidence="1">
    <location>
        <begin position="69"/>
        <end position="88"/>
    </location>
</feature>
<name>A0A6B3TPR6_9BACI</name>
<dbReference type="Pfam" id="PF04531">
    <property type="entry name" value="Phage_holin_1"/>
    <property type="match status" value="1"/>
</dbReference>
<dbReference type="NCBIfam" id="TIGR01598">
    <property type="entry name" value="holin_phiLC3"/>
    <property type="match status" value="1"/>
</dbReference>
<protein>
    <submittedName>
        <fullName evidence="3">Phage holin</fullName>
    </submittedName>
</protein>
<comment type="caution">
    <text evidence="3">The sequence shown here is derived from an EMBL/GenBank/DDBJ whole genome shotgun (WGS) entry which is preliminary data.</text>
</comment>
<reference evidence="3" key="1">
    <citation type="submission" date="2020-02" db="EMBL/GenBank/DDBJ databases">
        <title>Bacillus sedimentmangrovi sp. nov., isolated from sediment of the mangrove ecosystem.</title>
        <authorList>
            <person name="Liu G."/>
        </authorList>
    </citation>
    <scope>NUCLEOTIDE SEQUENCE [LARGE SCALE GENOMIC DNA]</scope>
    <source>
        <strain evidence="3">SgZ-7</strain>
    </source>
</reference>
<evidence type="ECO:0000256" key="1">
    <source>
        <dbReference type="SAM" id="MobiDB-lite"/>
    </source>
</evidence>
<keyword evidence="2" id="KW-0812">Transmembrane</keyword>
<dbReference type="RefSeq" id="WP_038534917.1">
    <property type="nucleotide sequence ID" value="NZ_JAAIUV010000004.1"/>
</dbReference>
<evidence type="ECO:0000313" key="4">
    <source>
        <dbReference type="Proteomes" id="UP000481621"/>
    </source>
</evidence>
<keyword evidence="4" id="KW-1185">Reference proteome</keyword>
<dbReference type="AlphaFoldDB" id="A0A6B3TPR6"/>
<organism evidence="3 4">
    <name type="scientific">Neobacillus thermocopriae</name>
    <dbReference type="NCBI Taxonomy" id="1215031"/>
    <lineage>
        <taxon>Bacteria</taxon>
        <taxon>Bacillati</taxon>
        <taxon>Bacillota</taxon>
        <taxon>Bacilli</taxon>
        <taxon>Bacillales</taxon>
        <taxon>Bacillaceae</taxon>
        <taxon>Neobacillus</taxon>
    </lineage>
</organism>
<evidence type="ECO:0000313" key="3">
    <source>
        <dbReference type="EMBL" id="NEX78091.1"/>
    </source>
</evidence>